<dbReference type="EC" id="5.4.99.25" evidence="3"/>
<dbReference type="OrthoDB" id="9995526at2759"/>
<keyword evidence="5" id="KW-0413">Isomerase</keyword>
<reference evidence="8" key="2">
    <citation type="submission" date="2010-07" db="EMBL/GenBank/DDBJ databases">
        <authorList>
            <consortium name="The Broad Institute Genome Sequencing Platform"/>
            <consortium name="Broad Institute Genome Sequencing Center for Infectious Disease"/>
            <person name="Ma L.-J."/>
            <person name="Dead R."/>
            <person name="Young S."/>
            <person name="Zeng Q."/>
            <person name="Koehrsen M."/>
            <person name="Alvarado L."/>
            <person name="Berlin A."/>
            <person name="Chapman S.B."/>
            <person name="Chen Z."/>
            <person name="Freedman E."/>
            <person name="Gellesch M."/>
            <person name="Goldberg J."/>
            <person name="Griggs A."/>
            <person name="Gujja S."/>
            <person name="Heilman E.R."/>
            <person name="Heiman D."/>
            <person name="Hepburn T."/>
            <person name="Howarth C."/>
            <person name="Jen D."/>
            <person name="Larson L."/>
            <person name="Mehta T."/>
            <person name="Neiman D."/>
            <person name="Pearson M."/>
            <person name="Roberts A."/>
            <person name="Saif S."/>
            <person name="Shea T."/>
            <person name="Shenoy N."/>
            <person name="Sisk P."/>
            <person name="Stolte C."/>
            <person name="Sykes S."/>
            <person name="Walk T."/>
            <person name="White J."/>
            <person name="Yandava C."/>
            <person name="Haas B."/>
            <person name="Nusbaum C."/>
            <person name="Birren B."/>
        </authorList>
    </citation>
    <scope>NUCLEOTIDE SEQUENCE</scope>
    <source>
        <strain evidence="8">R3-111a-1</strain>
    </source>
</reference>
<dbReference type="InterPro" id="IPR014780">
    <property type="entry name" value="tRNA_psdUridine_synth_TruB"/>
</dbReference>
<dbReference type="FunFam" id="3.30.2350.10:FF:000014">
    <property type="entry name" value="PUS4p Pseudouridine synthase"/>
    <property type="match status" value="1"/>
</dbReference>
<reference evidence="9" key="5">
    <citation type="submission" date="2018-04" db="UniProtKB">
        <authorList>
            <consortium name="EnsemblFungi"/>
        </authorList>
    </citation>
    <scope>IDENTIFICATION</scope>
    <source>
        <strain evidence="9">R3-111a-1</strain>
    </source>
</reference>
<evidence type="ECO:0000313" key="10">
    <source>
        <dbReference type="Proteomes" id="UP000006039"/>
    </source>
</evidence>
<evidence type="ECO:0000259" key="7">
    <source>
        <dbReference type="Pfam" id="PF01509"/>
    </source>
</evidence>
<sequence length="500" mass="55360">MKRAIGNLAVQMAQATGLDGVFAINKPMGMSSAQVIRDCQSYFNPSRLFKPALEREEEERRAQAARDRKRRSKAKQKVQVKMGHGGTLDPLATGVLILGVGRGTKSLQNFLECTKTYETVVLFGASTDTYDRVGRILQRRSYDDVTRDKVEAALGSFRGRYRQMPPLYSALKMNGKPLYEYAREGKPIPREIETREVEVTDLELVEWYEPGSHPHRWPAEEAGIAEKSLAERVWSAEQEQTTGKKLTPEQEQEEDRAFAAHQSFKEKAEERQDKLIFDKQTGRKRKADGSDQPLSKKQMKREQRAAQRGAGHQRPEPMMSGALGELPPGGPPKGRGSDLVPKAPAADAPPPWSDKGPPACRVRMTVTSGFYVRSFCHELGEKVGSAAMMAELERSRQGDYVLGKDNCIEYDVLAKGEPVWGPHVERILHTWSSTHLPNVGALKSIYGDAEAVKSEMANPTAEAEAAKEPKNGVTCDDEEWTGISDAAAPAETKAEEKAAP</sequence>
<dbReference type="InterPro" id="IPR020103">
    <property type="entry name" value="PsdUridine_synth_cat_dom_sf"/>
</dbReference>
<dbReference type="Pfam" id="PF01509">
    <property type="entry name" value="TruB_N"/>
    <property type="match status" value="1"/>
</dbReference>
<dbReference type="SUPFAM" id="SSF55120">
    <property type="entry name" value="Pseudouridine synthase"/>
    <property type="match status" value="1"/>
</dbReference>
<feature type="region of interest" description="Disordered" evidence="6">
    <location>
        <begin position="233"/>
        <end position="357"/>
    </location>
</feature>
<dbReference type="HOGENOM" id="CLU_032087_4_1_1"/>
<protein>
    <recommendedName>
        <fullName evidence="3">tRNA pseudouridine(55) synthase</fullName>
        <ecNumber evidence="3">5.4.99.25</ecNumber>
    </recommendedName>
</protein>
<evidence type="ECO:0000256" key="1">
    <source>
        <dbReference type="ARBA" id="ARBA00001166"/>
    </source>
</evidence>
<proteinExistence type="inferred from homology"/>
<feature type="region of interest" description="Disordered" evidence="6">
    <location>
        <begin position="457"/>
        <end position="500"/>
    </location>
</feature>
<dbReference type="Gene3D" id="3.30.2350.10">
    <property type="entry name" value="Pseudouridine synthase"/>
    <property type="match status" value="1"/>
</dbReference>
<dbReference type="EnsemblFungi" id="EJT77413">
    <property type="protein sequence ID" value="EJT77413"/>
    <property type="gene ID" value="GGTG_07325"/>
</dbReference>
<comment type="similarity">
    <text evidence="2">Belongs to the pseudouridine synthase TruB family.</text>
</comment>
<name>J3P1C8_GAET3</name>
<evidence type="ECO:0000256" key="3">
    <source>
        <dbReference type="ARBA" id="ARBA00012787"/>
    </source>
</evidence>
<keyword evidence="4" id="KW-0819">tRNA processing</keyword>
<dbReference type="FunCoup" id="J3P1C8">
    <property type="interactions" value="310"/>
</dbReference>
<reference evidence="10" key="1">
    <citation type="submission" date="2010-07" db="EMBL/GenBank/DDBJ databases">
        <title>The genome sequence of Gaeumannomyces graminis var. tritici strain R3-111a-1.</title>
        <authorList>
            <consortium name="The Broad Institute Genome Sequencing Platform"/>
            <person name="Ma L.-J."/>
            <person name="Dead R."/>
            <person name="Young S."/>
            <person name="Zeng Q."/>
            <person name="Koehrsen M."/>
            <person name="Alvarado L."/>
            <person name="Berlin A."/>
            <person name="Chapman S.B."/>
            <person name="Chen Z."/>
            <person name="Freedman E."/>
            <person name="Gellesch M."/>
            <person name="Goldberg J."/>
            <person name="Griggs A."/>
            <person name="Gujja S."/>
            <person name="Heilman E.R."/>
            <person name="Heiman D."/>
            <person name="Hepburn T."/>
            <person name="Howarth C."/>
            <person name="Jen D."/>
            <person name="Larson L."/>
            <person name="Mehta T."/>
            <person name="Neiman D."/>
            <person name="Pearson M."/>
            <person name="Roberts A."/>
            <person name="Saif S."/>
            <person name="Shea T."/>
            <person name="Shenoy N."/>
            <person name="Sisk P."/>
            <person name="Stolte C."/>
            <person name="Sykes S."/>
            <person name="Walk T."/>
            <person name="White J."/>
            <person name="Yandava C."/>
            <person name="Haas B."/>
            <person name="Nusbaum C."/>
            <person name="Birren B."/>
        </authorList>
    </citation>
    <scope>NUCLEOTIDE SEQUENCE [LARGE SCALE GENOMIC DNA]</scope>
    <source>
        <strain evidence="10">R3-111a-1</strain>
    </source>
</reference>
<evidence type="ECO:0000256" key="6">
    <source>
        <dbReference type="SAM" id="MobiDB-lite"/>
    </source>
</evidence>
<evidence type="ECO:0000256" key="4">
    <source>
        <dbReference type="ARBA" id="ARBA00022694"/>
    </source>
</evidence>
<dbReference type="eggNOG" id="KOG2529">
    <property type="taxonomic scope" value="Eukaryota"/>
</dbReference>
<feature type="compositionally biased region" description="Basic residues" evidence="6">
    <location>
        <begin position="67"/>
        <end position="77"/>
    </location>
</feature>
<accession>J3P1C8</accession>
<dbReference type="PANTHER" id="PTHR13767:SF2">
    <property type="entry name" value="PSEUDOURIDYLATE SYNTHASE TRUB1"/>
    <property type="match status" value="1"/>
</dbReference>
<organism evidence="8">
    <name type="scientific">Gaeumannomyces tritici (strain R3-111a-1)</name>
    <name type="common">Wheat and barley take-all root rot fungus</name>
    <name type="synonym">Gaeumannomyces graminis var. tritici</name>
    <dbReference type="NCBI Taxonomy" id="644352"/>
    <lineage>
        <taxon>Eukaryota</taxon>
        <taxon>Fungi</taxon>
        <taxon>Dikarya</taxon>
        <taxon>Ascomycota</taxon>
        <taxon>Pezizomycotina</taxon>
        <taxon>Sordariomycetes</taxon>
        <taxon>Sordariomycetidae</taxon>
        <taxon>Magnaporthales</taxon>
        <taxon>Magnaporthaceae</taxon>
        <taxon>Gaeumannomyces</taxon>
    </lineage>
</organism>
<reference evidence="8" key="3">
    <citation type="submission" date="2010-09" db="EMBL/GenBank/DDBJ databases">
        <title>Annotation of Gaeumannomyces graminis var. tritici R3-111a-1.</title>
        <authorList>
            <consortium name="The Broad Institute Genome Sequencing Platform"/>
            <person name="Ma L.-J."/>
            <person name="Dead R."/>
            <person name="Young S.K."/>
            <person name="Zeng Q."/>
            <person name="Gargeya S."/>
            <person name="Fitzgerald M."/>
            <person name="Haas B."/>
            <person name="Abouelleil A."/>
            <person name="Alvarado L."/>
            <person name="Arachchi H.M."/>
            <person name="Berlin A."/>
            <person name="Brown A."/>
            <person name="Chapman S.B."/>
            <person name="Chen Z."/>
            <person name="Dunbar C."/>
            <person name="Freedman E."/>
            <person name="Gearin G."/>
            <person name="Gellesch M."/>
            <person name="Goldberg J."/>
            <person name="Griggs A."/>
            <person name="Gujja S."/>
            <person name="Heiman D."/>
            <person name="Howarth C."/>
            <person name="Larson L."/>
            <person name="Lui A."/>
            <person name="MacDonald P.J.P."/>
            <person name="Mehta T."/>
            <person name="Montmayeur A."/>
            <person name="Murphy C."/>
            <person name="Neiman D."/>
            <person name="Pearson M."/>
            <person name="Priest M."/>
            <person name="Roberts A."/>
            <person name="Saif S."/>
            <person name="Shea T."/>
            <person name="Shenoy N."/>
            <person name="Sisk P."/>
            <person name="Stolte C."/>
            <person name="Sykes S."/>
            <person name="Yandava C."/>
            <person name="Wortman J."/>
            <person name="Nusbaum C."/>
            <person name="Birren B."/>
        </authorList>
    </citation>
    <scope>NUCLEOTIDE SEQUENCE</scope>
    <source>
        <strain evidence="8">R3-111a-1</strain>
    </source>
</reference>
<dbReference type="GO" id="GO:0005634">
    <property type="term" value="C:nucleus"/>
    <property type="evidence" value="ECO:0007669"/>
    <property type="project" value="TreeGrafter"/>
</dbReference>
<gene>
    <name evidence="9" type="primary">20347783</name>
    <name evidence="8" type="ORF">GGTG_07325</name>
</gene>
<dbReference type="GeneID" id="20347783"/>
<dbReference type="PANTHER" id="PTHR13767">
    <property type="entry name" value="TRNA-PSEUDOURIDINE SYNTHASE"/>
    <property type="match status" value="1"/>
</dbReference>
<feature type="domain" description="Pseudouridine synthase II N-terminal" evidence="7">
    <location>
        <begin position="79"/>
        <end position="210"/>
    </location>
</feature>
<dbReference type="GO" id="GO:0006400">
    <property type="term" value="P:tRNA modification"/>
    <property type="evidence" value="ECO:0007669"/>
    <property type="project" value="TreeGrafter"/>
</dbReference>
<dbReference type="GO" id="GO:0003723">
    <property type="term" value="F:RNA binding"/>
    <property type="evidence" value="ECO:0007669"/>
    <property type="project" value="InterPro"/>
</dbReference>
<dbReference type="RefSeq" id="XP_009223413.1">
    <property type="nucleotide sequence ID" value="XM_009225149.1"/>
</dbReference>
<evidence type="ECO:0000256" key="2">
    <source>
        <dbReference type="ARBA" id="ARBA00008999"/>
    </source>
</evidence>
<dbReference type="STRING" id="644352.J3P1C8"/>
<comment type="catalytic activity">
    <reaction evidence="1">
        <text>a uridine in mRNA = a pseudouridine in mRNA</text>
        <dbReference type="Rhea" id="RHEA:56644"/>
        <dbReference type="Rhea" id="RHEA-COMP:14658"/>
        <dbReference type="Rhea" id="RHEA-COMP:14659"/>
        <dbReference type="ChEBI" id="CHEBI:65314"/>
        <dbReference type="ChEBI" id="CHEBI:65315"/>
    </reaction>
</comment>
<evidence type="ECO:0000313" key="8">
    <source>
        <dbReference type="EMBL" id="EJT77413.1"/>
    </source>
</evidence>
<dbReference type="Proteomes" id="UP000006039">
    <property type="component" value="Unassembled WGS sequence"/>
</dbReference>
<evidence type="ECO:0000313" key="9">
    <source>
        <dbReference type="EnsemblFungi" id="EJT77413"/>
    </source>
</evidence>
<feature type="compositionally biased region" description="Basic and acidic residues" evidence="6">
    <location>
        <begin position="54"/>
        <end position="66"/>
    </location>
</feature>
<keyword evidence="10" id="KW-1185">Reference proteome</keyword>
<dbReference type="HAMAP" id="MF_01080">
    <property type="entry name" value="TruB_bact"/>
    <property type="match status" value="1"/>
</dbReference>
<feature type="region of interest" description="Disordered" evidence="6">
    <location>
        <begin position="54"/>
        <end position="77"/>
    </location>
</feature>
<dbReference type="GO" id="GO:0160148">
    <property type="term" value="F:tRNA pseudouridine(55) synthase activity"/>
    <property type="evidence" value="ECO:0007669"/>
    <property type="project" value="UniProtKB-EC"/>
</dbReference>
<dbReference type="EMBL" id="GL385397">
    <property type="protein sequence ID" value="EJT77413.1"/>
    <property type="molecule type" value="Genomic_DNA"/>
</dbReference>
<feature type="compositionally biased region" description="Basic and acidic residues" evidence="6">
    <location>
        <begin position="255"/>
        <end position="281"/>
    </location>
</feature>
<reference evidence="9" key="4">
    <citation type="journal article" date="2015" name="G3 (Bethesda)">
        <title>Genome sequences of three phytopathogenic species of the Magnaporthaceae family of fungi.</title>
        <authorList>
            <person name="Okagaki L.H."/>
            <person name="Nunes C.C."/>
            <person name="Sailsbery J."/>
            <person name="Clay B."/>
            <person name="Brown D."/>
            <person name="John T."/>
            <person name="Oh Y."/>
            <person name="Young N."/>
            <person name="Fitzgerald M."/>
            <person name="Haas B.J."/>
            <person name="Zeng Q."/>
            <person name="Young S."/>
            <person name="Adiconis X."/>
            <person name="Fan L."/>
            <person name="Levin J.Z."/>
            <person name="Mitchell T.K."/>
            <person name="Okubara P.A."/>
            <person name="Farman M.L."/>
            <person name="Kohn L.M."/>
            <person name="Birren B."/>
            <person name="Ma L.-J."/>
            <person name="Dean R.A."/>
        </authorList>
    </citation>
    <scope>NUCLEOTIDE SEQUENCE</scope>
    <source>
        <strain evidence="9">R3-111a-1</strain>
    </source>
</reference>
<evidence type="ECO:0000256" key="5">
    <source>
        <dbReference type="ARBA" id="ARBA00023235"/>
    </source>
</evidence>
<dbReference type="GO" id="GO:1990481">
    <property type="term" value="P:mRNA pseudouridine synthesis"/>
    <property type="evidence" value="ECO:0007669"/>
    <property type="project" value="TreeGrafter"/>
</dbReference>
<dbReference type="AlphaFoldDB" id="J3P1C8"/>
<dbReference type="InterPro" id="IPR002501">
    <property type="entry name" value="PsdUridine_synth_N"/>
</dbReference>
<dbReference type="VEuPathDB" id="FungiDB:GGTG_07325"/>